<dbReference type="GO" id="GO:0005789">
    <property type="term" value="C:endoplasmic reticulum membrane"/>
    <property type="evidence" value="ECO:0007669"/>
    <property type="project" value="InterPro"/>
</dbReference>
<keyword evidence="3 8" id="KW-0812">Transmembrane</keyword>
<reference evidence="9 11" key="2">
    <citation type="journal article" date="2013" name="Nature">
        <title>Insights into bilaterian evolution from three spiralian genomes.</title>
        <authorList>
            <person name="Simakov O."/>
            <person name="Marletaz F."/>
            <person name="Cho S.J."/>
            <person name="Edsinger-Gonzales E."/>
            <person name="Havlak P."/>
            <person name="Hellsten U."/>
            <person name="Kuo D.H."/>
            <person name="Larsson T."/>
            <person name="Lv J."/>
            <person name="Arendt D."/>
            <person name="Savage R."/>
            <person name="Osoegawa K."/>
            <person name="de Jong P."/>
            <person name="Grimwood J."/>
            <person name="Chapman J.A."/>
            <person name="Shapiro H."/>
            <person name="Aerts A."/>
            <person name="Otillar R.P."/>
            <person name="Terry A.Y."/>
            <person name="Boore J.L."/>
            <person name="Grigoriev I.V."/>
            <person name="Lindberg D.R."/>
            <person name="Seaver E.C."/>
            <person name="Weisblat D.A."/>
            <person name="Putnam N.H."/>
            <person name="Rokhsar D.S."/>
        </authorList>
    </citation>
    <scope>NUCLEOTIDE SEQUENCE</scope>
    <source>
        <strain evidence="9 11">I ESC-2004</strain>
    </source>
</reference>
<dbReference type="Proteomes" id="UP000014760">
    <property type="component" value="Unassembled WGS sequence"/>
</dbReference>
<evidence type="ECO:0000256" key="5">
    <source>
        <dbReference type="ARBA" id="ARBA00023136"/>
    </source>
</evidence>
<evidence type="ECO:0000256" key="8">
    <source>
        <dbReference type="SAM" id="Phobius"/>
    </source>
</evidence>
<feature type="transmembrane region" description="Helical" evidence="8">
    <location>
        <begin position="277"/>
        <end position="297"/>
    </location>
</feature>
<dbReference type="GO" id="GO:0015031">
    <property type="term" value="P:protein transport"/>
    <property type="evidence" value="ECO:0007669"/>
    <property type="project" value="InterPro"/>
</dbReference>
<dbReference type="FunCoup" id="R7UD58">
    <property type="interactions" value="69"/>
</dbReference>
<evidence type="ECO:0000256" key="4">
    <source>
        <dbReference type="ARBA" id="ARBA00022989"/>
    </source>
</evidence>
<keyword evidence="5 8" id="KW-0472">Membrane</keyword>
<dbReference type="AlphaFoldDB" id="R7UD58"/>
<dbReference type="Pfam" id="PF10204">
    <property type="entry name" value="DuoxA"/>
    <property type="match status" value="1"/>
</dbReference>
<dbReference type="EMBL" id="AMQN01009382">
    <property type="status" value="NOT_ANNOTATED_CDS"/>
    <property type="molecule type" value="Genomic_DNA"/>
</dbReference>
<feature type="transmembrane region" description="Helical" evidence="8">
    <location>
        <begin position="108"/>
        <end position="127"/>
    </location>
</feature>
<evidence type="ECO:0000256" key="3">
    <source>
        <dbReference type="ARBA" id="ARBA00022692"/>
    </source>
</evidence>
<dbReference type="OrthoDB" id="10042652at2759"/>
<evidence type="ECO:0000313" key="9">
    <source>
        <dbReference type="EMBL" id="ELU01202.1"/>
    </source>
</evidence>
<evidence type="ECO:0000256" key="7">
    <source>
        <dbReference type="SAM" id="MobiDB-lite"/>
    </source>
</evidence>
<feature type="transmembrane region" description="Helical" evidence="8">
    <location>
        <begin position="249"/>
        <end position="270"/>
    </location>
</feature>
<dbReference type="EnsemblMetazoa" id="CapteT177737">
    <property type="protein sequence ID" value="CapteP177737"/>
    <property type="gene ID" value="CapteG177737"/>
</dbReference>
<protein>
    <recommendedName>
        <fullName evidence="12">Dual oxidase maturation factor 1</fullName>
    </recommendedName>
</protein>
<evidence type="ECO:0008006" key="12">
    <source>
        <dbReference type="Google" id="ProtNLM"/>
    </source>
</evidence>
<dbReference type="InterPro" id="IPR018469">
    <property type="entry name" value="Dual_oxidase_maturation_fac"/>
</dbReference>
<feature type="transmembrane region" description="Helical" evidence="8">
    <location>
        <begin position="317"/>
        <end position="340"/>
    </location>
</feature>
<comment type="subcellular location">
    <subcellularLocation>
        <location evidence="1">Membrane</location>
        <topology evidence="1">Multi-pass membrane protein</topology>
    </subcellularLocation>
</comment>
<sequence>MWLRSGLIISVYLRRTKAFHSPEVNNLNSKNAFRDLVCSLVPYYTASFQMALYDGWRKDGFPTLYGPLKTAVTADVLEAGFIYAIVILAFSLLLVLPGIRGRQRIFSLIRVLVGVFVLGCIFLVNFGQEWEVAEIESVTQYRAGLREEIHAKIGVKIGLRSVNITLKEVTSFNEGRLNETINYNERFSWNNEGFTLGRAGFGPFAGRFNQEYRAGQRKGLPYPILWIAEYFTIDGEGIRWGRFYLQAGYYAHILVWLAFPLWILTMVLFYMVMSYGAYFSLLTGIVLIMANILYATIRNPNQLMIPFEDAKLTFTWGWSFWLCLINGIICVAIGVLVLVIDNWKPDALATFFGIDIATYFEEYYCDPSELKIRTEAGKRKTGISRLFQRKSADNNLNGNPSPAIQMDNVNVEVEDDDEDEENYENISQVRMFRKKTILGPKLRTAPKPLPREERGETNPGFEM</sequence>
<dbReference type="OMA" id="PLWILSN"/>
<evidence type="ECO:0000256" key="1">
    <source>
        <dbReference type="ARBA" id="ARBA00004141"/>
    </source>
</evidence>
<feature type="transmembrane region" description="Helical" evidence="8">
    <location>
        <begin position="36"/>
        <end position="56"/>
    </location>
</feature>
<keyword evidence="6" id="KW-0325">Glycoprotein</keyword>
<dbReference type="PANTHER" id="PTHR31158:SF1">
    <property type="entry name" value="DOXA1 FACTOR-RELATED"/>
    <property type="match status" value="1"/>
</dbReference>
<keyword evidence="11" id="KW-1185">Reference proteome</keyword>
<evidence type="ECO:0000256" key="2">
    <source>
        <dbReference type="ARBA" id="ARBA00009816"/>
    </source>
</evidence>
<dbReference type="HOGENOM" id="CLU_045258_3_2_1"/>
<comment type="similarity">
    <text evidence="2">Belongs to the DUOXA family.</text>
</comment>
<dbReference type="PANTHER" id="PTHR31158">
    <property type="entry name" value="DUAL OXIDASE 2"/>
    <property type="match status" value="1"/>
</dbReference>
<gene>
    <name evidence="9" type="ORF">CAPTEDRAFT_177737</name>
</gene>
<reference evidence="10" key="3">
    <citation type="submission" date="2015-06" db="UniProtKB">
        <authorList>
            <consortium name="EnsemblMetazoa"/>
        </authorList>
    </citation>
    <scope>IDENTIFICATION</scope>
</reference>
<reference evidence="11" key="1">
    <citation type="submission" date="2012-12" db="EMBL/GenBank/DDBJ databases">
        <authorList>
            <person name="Hellsten U."/>
            <person name="Grimwood J."/>
            <person name="Chapman J.A."/>
            <person name="Shapiro H."/>
            <person name="Aerts A."/>
            <person name="Otillar R.P."/>
            <person name="Terry A.Y."/>
            <person name="Boore J.L."/>
            <person name="Simakov O."/>
            <person name="Marletaz F."/>
            <person name="Cho S.-J."/>
            <person name="Edsinger-Gonzales E."/>
            <person name="Havlak P."/>
            <person name="Kuo D.-H."/>
            <person name="Larsson T."/>
            <person name="Lv J."/>
            <person name="Arendt D."/>
            <person name="Savage R."/>
            <person name="Osoegawa K."/>
            <person name="de Jong P."/>
            <person name="Lindberg D.R."/>
            <person name="Seaver E.C."/>
            <person name="Weisblat D.A."/>
            <person name="Putnam N.H."/>
            <person name="Grigoriev I.V."/>
            <person name="Rokhsar D.S."/>
        </authorList>
    </citation>
    <scope>NUCLEOTIDE SEQUENCE</scope>
    <source>
        <strain evidence="11">I ESC-2004</strain>
    </source>
</reference>
<dbReference type="STRING" id="283909.R7UD58"/>
<proteinExistence type="inferred from homology"/>
<feature type="region of interest" description="Disordered" evidence="7">
    <location>
        <begin position="441"/>
        <end position="463"/>
    </location>
</feature>
<evidence type="ECO:0000313" key="10">
    <source>
        <dbReference type="EnsemblMetazoa" id="CapteP177737"/>
    </source>
</evidence>
<organism evidence="9">
    <name type="scientific">Capitella teleta</name>
    <name type="common">Polychaete worm</name>
    <dbReference type="NCBI Taxonomy" id="283909"/>
    <lineage>
        <taxon>Eukaryota</taxon>
        <taxon>Metazoa</taxon>
        <taxon>Spiralia</taxon>
        <taxon>Lophotrochozoa</taxon>
        <taxon>Annelida</taxon>
        <taxon>Polychaeta</taxon>
        <taxon>Sedentaria</taxon>
        <taxon>Scolecida</taxon>
        <taxon>Capitellidae</taxon>
        <taxon>Capitella</taxon>
    </lineage>
</organism>
<evidence type="ECO:0000256" key="6">
    <source>
        <dbReference type="ARBA" id="ARBA00023180"/>
    </source>
</evidence>
<feature type="transmembrane region" description="Helical" evidence="8">
    <location>
        <begin position="76"/>
        <end position="96"/>
    </location>
</feature>
<dbReference type="EMBL" id="KB305308">
    <property type="protein sequence ID" value="ELU01202.1"/>
    <property type="molecule type" value="Genomic_DNA"/>
</dbReference>
<name>R7UD58_CAPTE</name>
<evidence type="ECO:0000313" key="11">
    <source>
        <dbReference type="Proteomes" id="UP000014760"/>
    </source>
</evidence>
<keyword evidence="4 8" id="KW-1133">Transmembrane helix</keyword>
<accession>R7UD58</accession>